<dbReference type="PANTHER" id="PTHR11232">
    <property type="entry name" value="PHOSPHOTYROSINE INTERACTION DOMAIN-CONTAINING FAMILY MEMBER"/>
    <property type="match status" value="1"/>
</dbReference>
<dbReference type="InterPro" id="IPR006020">
    <property type="entry name" value="PTB/PI_dom"/>
</dbReference>
<dbReference type="PANTHER" id="PTHR11232:SF77">
    <property type="entry name" value="GULP PTB DOMAIN CONTAINING ENGULFMENT ADAPTOR 1"/>
    <property type="match status" value="1"/>
</dbReference>
<reference evidence="4 5" key="1">
    <citation type="journal article" date="2019" name="PLoS Biol.">
        <title>Sex chromosomes control vertical transmission of feminizing Wolbachia symbionts in an isopod.</title>
        <authorList>
            <person name="Becking T."/>
            <person name="Chebbi M.A."/>
            <person name="Giraud I."/>
            <person name="Moumen B."/>
            <person name="Laverre T."/>
            <person name="Caubet Y."/>
            <person name="Peccoud J."/>
            <person name="Gilbert C."/>
            <person name="Cordaux R."/>
        </authorList>
    </citation>
    <scope>NUCLEOTIDE SEQUENCE [LARGE SCALE GENOMIC DNA]</scope>
    <source>
        <strain evidence="4">ANa2</strain>
        <tissue evidence="4">Whole body excluding digestive tract and cuticle</tissue>
    </source>
</reference>
<dbReference type="AlphaFoldDB" id="A0A5N5SMW5"/>
<keyword evidence="1" id="KW-0175">Coiled coil</keyword>
<evidence type="ECO:0000256" key="2">
    <source>
        <dbReference type="SAM" id="MobiDB-lite"/>
    </source>
</evidence>
<dbReference type="InterPro" id="IPR051133">
    <property type="entry name" value="Adapter_Engulfment-Domain"/>
</dbReference>
<evidence type="ECO:0000259" key="3">
    <source>
        <dbReference type="PROSITE" id="PS01179"/>
    </source>
</evidence>
<protein>
    <submittedName>
        <fullName evidence="4">PTB domain-containing engulfment adapter protein 1</fullName>
    </submittedName>
</protein>
<feature type="coiled-coil region" evidence="1">
    <location>
        <begin position="233"/>
        <end position="270"/>
    </location>
</feature>
<keyword evidence="5" id="KW-1185">Reference proteome</keyword>
<name>A0A5N5SMW5_9CRUS</name>
<comment type="caution">
    <text evidence="4">The sequence shown here is derived from an EMBL/GenBank/DDBJ whole genome shotgun (WGS) entry which is preliminary data.</text>
</comment>
<feature type="region of interest" description="Disordered" evidence="2">
    <location>
        <begin position="296"/>
        <end position="325"/>
    </location>
</feature>
<dbReference type="EMBL" id="SEYY01022632">
    <property type="protein sequence ID" value="KAB7495411.1"/>
    <property type="molecule type" value="Genomic_DNA"/>
</dbReference>
<proteinExistence type="predicted"/>
<accession>A0A5N5SMW5</accession>
<feature type="compositionally biased region" description="Low complexity" evidence="2">
    <location>
        <begin position="301"/>
        <end position="318"/>
    </location>
</feature>
<dbReference type="InterPro" id="IPR011993">
    <property type="entry name" value="PH-like_dom_sf"/>
</dbReference>
<dbReference type="SUPFAM" id="SSF50729">
    <property type="entry name" value="PH domain-like"/>
    <property type="match status" value="1"/>
</dbReference>
<dbReference type="OrthoDB" id="6369646at2759"/>
<organism evidence="4 5">
    <name type="scientific">Armadillidium nasatum</name>
    <dbReference type="NCBI Taxonomy" id="96803"/>
    <lineage>
        <taxon>Eukaryota</taxon>
        <taxon>Metazoa</taxon>
        <taxon>Ecdysozoa</taxon>
        <taxon>Arthropoda</taxon>
        <taxon>Crustacea</taxon>
        <taxon>Multicrustacea</taxon>
        <taxon>Malacostraca</taxon>
        <taxon>Eumalacostraca</taxon>
        <taxon>Peracarida</taxon>
        <taxon>Isopoda</taxon>
        <taxon>Oniscidea</taxon>
        <taxon>Crinocheta</taxon>
        <taxon>Armadillidiidae</taxon>
        <taxon>Armadillidium</taxon>
    </lineage>
</organism>
<feature type="domain" description="PID" evidence="3">
    <location>
        <begin position="113"/>
        <end position="238"/>
    </location>
</feature>
<evidence type="ECO:0000256" key="1">
    <source>
        <dbReference type="SAM" id="Coils"/>
    </source>
</evidence>
<dbReference type="Proteomes" id="UP000326759">
    <property type="component" value="Unassembled WGS sequence"/>
</dbReference>
<dbReference type="Pfam" id="PF00640">
    <property type="entry name" value="PID"/>
    <property type="match status" value="1"/>
</dbReference>
<dbReference type="CDD" id="cd01273">
    <property type="entry name" value="PTB_CED-6"/>
    <property type="match status" value="1"/>
</dbReference>
<evidence type="ECO:0000313" key="5">
    <source>
        <dbReference type="Proteomes" id="UP000326759"/>
    </source>
</evidence>
<dbReference type="PROSITE" id="PS01179">
    <property type="entry name" value="PID"/>
    <property type="match status" value="1"/>
</dbReference>
<gene>
    <name evidence="4" type="primary">Gulp1</name>
    <name evidence="4" type="ORF">Anas_05329</name>
</gene>
<sequence length="380" mass="43528">MEQVSRCSKDHTFFKEHNVTDKTKVGAVLKKKTHFEKVTARKDLTRSCWKTVKRKKTNVDMDGLVNSVAEGYTKGEKEELDNGANEYYGGGLISGNKNWIHPPETLQGGHIVYLVKFLGSTEVSQSKGIEVVKEAITKLRFNQQIKKTEGAKTPKVELTISKVLYQYPLHQISYCADDKAEKRFFSFIAKESDREAHTCFVFISDKLAEEITLTIGQAFDLAYRKFLETSTREGELRRQLMTLRQQLQLLEKEKSTLEDRLKQVAALKDRQDLSRYMEENGISDLLFMNGVQSTEEPILHSPSGSSSDHSNLEPINPLNLPPVPPRNNSKGDILENIFEVYKSVNIKAVYVICYKLNMSELSLKWRYEKELLEEIEFEGQ</sequence>
<dbReference type="Gene3D" id="2.30.29.30">
    <property type="entry name" value="Pleckstrin-homology domain (PH domain)/Phosphotyrosine-binding domain (PTB)"/>
    <property type="match status" value="1"/>
</dbReference>
<dbReference type="SMART" id="SM00462">
    <property type="entry name" value="PTB"/>
    <property type="match status" value="1"/>
</dbReference>
<evidence type="ECO:0000313" key="4">
    <source>
        <dbReference type="EMBL" id="KAB7495411.1"/>
    </source>
</evidence>